<evidence type="ECO:0000313" key="2">
    <source>
        <dbReference type="EMBL" id="CAG8722077.1"/>
    </source>
</evidence>
<dbReference type="Gene3D" id="4.10.240.10">
    <property type="entry name" value="Zn(2)-C6 fungal-type DNA-binding domain"/>
    <property type="match status" value="1"/>
</dbReference>
<reference evidence="2 3" key="1">
    <citation type="submission" date="2021-06" db="EMBL/GenBank/DDBJ databases">
        <authorList>
            <person name="Kallberg Y."/>
            <person name="Tangrot J."/>
            <person name="Rosling A."/>
        </authorList>
    </citation>
    <scope>NUCLEOTIDE SEQUENCE [LARGE SCALE GENOMIC DNA]</scope>
    <source>
        <strain evidence="2 3">120-4 pot B 10/14</strain>
    </source>
</reference>
<dbReference type="Proteomes" id="UP000789901">
    <property type="component" value="Unassembled WGS sequence"/>
</dbReference>
<proteinExistence type="predicted"/>
<dbReference type="EMBL" id="CAJVQB010008696">
    <property type="protein sequence ID" value="CAG8722077.1"/>
    <property type="molecule type" value="Genomic_DNA"/>
</dbReference>
<gene>
    <name evidence="2" type="ORF">GMARGA_LOCUS13609</name>
</gene>
<sequence length="85" mass="9777">MYTKKKNFTIVCCNNCRYVKVKCIGGIPCERCKKRNFDCTYSSQQKRGPKKAASITRPCNITQLHSLAQDIHNSNRMDNKDATFI</sequence>
<feature type="domain" description="Zn(2)-C6 fungal-type" evidence="1">
    <location>
        <begin position="12"/>
        <end position="41"/>
    </location>
</feature>
<comment type="caution">
    <text evidence="2">The sequence shown here is derived from an EMBL/GenBank/DDBJ whole genome shotgun (WGS) entry which is preliminary data.</text>
</comment>
<feature type="non-terminal residue" evidence="2">
    <location>
        <position position="1"/>
    </location>
</feature>
<dbReference type="Pfam" id="PF00172">
    <property type="entry name" value="Zn_clus"/>
    <property type="match status" value="1"/>
</dbReference>
<feature type="non-terminal residue" evidence="2">
    <location>
        <position position="85"/>
    </location>
</feature>
<accession>A0ABN7V415</accession>
<protein>
    <submittedName>
        <fullName evidence="2">28132_t:CDS:1</fullName>
    </submittedName>
</protein>
<evidence type="ECO:0000259" key="1">
    <source>
        <dbReference type="PROSITE" id="PS50048"/>
    </source>
</evidence>
<dbReference type="InterPro" id="IPR036864">
    <property type="entry name" value="Zn2-C6_fun-type_DNA-bd_sf"/>
</dbReference>
<dbReference type="SMART" id="SM00066">
    <property type="entry name" value="GAL4"/>
    <property type="match status" value="1"/>
</dbReference>
<dbReference type="SUPFAM" id="SSF57701">
    <property type="entry name" value="Zn2/Cys6 DNA-binding domain"/>
    <property type="match status" value="1"/>
</dbReference>
<organism evidence="2 3">
    <name type="scientific">Gigaspora margarita</name>
    <dbReference type="NCBI Taxonomy" id="4874"/>
    <lineage>
        <taxon>Eukaryota</taxon>
        <taxon>Fungi</taxon>
        <taxon>Fungi incertae sedis</taxon>
        <taxon>Mucoromycota</taxon>
        <taxon>Glomeromycotina</taxon>
        <taxon>Glomeromycetes</taxon>
        <taxon>Diversisporales</taxon>
        <taxon>Gigasporaceae</taxon>
        <taxon>Gigaspora</taxon>
    </lineage>
</organism>
<evidence type="ECO:0000313" key="3">
    <source>
        <dbReference type="Proteomes" id="UP000789901"/>
    </source>
</evidence>
<dbReference type="InterPro" id="IPR001138">
    <property type="entry name" value="Zn2Cys6_DnaBD"/>
</dbReference>
<name>A0ABN7V415_GIGMA</name>
<dbReference type="CDD" id="cd00067">
    <property type="entry name" value="GAL4"/>
    <property type="match status" value="1"/>
</dbReference>
<dbReference type="PROSITE" id="PS50048">
    <property type="entry name" value="ZN2_CY6_FUNGAL_2"/>
    <property type="match status" value="1"/>
</dbReference>
<keyword evidence="3" id="KW-1185">Reference proteome</keyword>